<dbReference type="Gramene" id="C.cajan_18112.t">
    <property type="protein sequence ID" value="C.cajan_18112.t.cds1"/>
    <property type="gene ID" value="C.cajan_18112"/>
</dbReference>
<keyword evidence="2" id="KW-1185">Reference proteome</keyword>
<dbReference type="PANTHER" id="PTHR33067">
    <property type="entry name" value="RNA-DIRECTED DNA POLYMERASE-RELATED"/>
    <property type="match status" value="1"/>
</dbReference>
<dbReference type="InterPro" id="IPR021109">
    <property type="entry name" value="Peptidase_aspartic_dom_sf"/>
</dbReference>
<protein>
    <submittedName>
        <fullName evidence="1">Uncharacterized protein</fullName>
    </submittedName>
</protein>
<proteinExistence type="predicted"/>
<sequence>MPTYARFMKELLTKKKRFIDEEAIELDAKCSAFIQKPLPPKLKDLGSFTILITIRSFSTDKALMANKSINFSYGVVKDVLVKVGNFIFLMDFVVMDMAKDMEIPLILESPFMKMTKIVIDVDGGKLKVRAQDEKVTFSLFEDKQKPSSNRREECLRINTLYKIHISNLLKKSKKSQAKLENKFVPKSIRKN</sequence>
<gene>
    <name evidence="1" type="ORF">KK1_018643</name>
</gene>
<evidence type="ECO:0000313" key="2">
    <source>
        <dbReference type="Proteomes" id="UP000075243"/>
    </source>
</evidence>
<dbReference type="AlphaFoldDB" id="A0A151TAK8"/>
<dbReference type="Gene3D" id="2.40.70.10">
    <property type="entry name" value="Acid Proteases"/>
    <property type="match status" value="1"/>
</dbReference>
<organism evidence="1 2">
    <name type="scientific">Cajanus cajan</name>
    <name type="common">Pigeon pea</name>
    <name type="synonym">Cajanus indicus</name>
    <dbReference type="NCBI Taxonomy" id="3821"/>
    <lineage>
        <taxon>Eukaryota</taxon>
        <taxon>Viridiplantae</taxon>
        <taxon>Streptophyta</taxon>
        <taxon>Embryophyta</taxon>
        <taxon>Tracheophyta</taxon>
        <taxon>Spermatophyta</taxon>
        <taxon>Magnoliopsida</taxon>
        <taxon>eudicotyledons</taxon>
        <taxon>Gunneridae</taxon>
        <taxon>Pentapetalae</taxon>
        <taxon>rosids</taxon>
        <taxon>fabids</taxon>
        <taxon>Fabales</taxon>
        <taxon>Fabaceae</taxon>
        <taxon>Papilionoideae</taxon>
        <taxon>50 kb inversion clade</taxon>
        <taxon>NPAAA clade</taxon>
        <taxon>indigoferoid/millettioid clade</taxon>
        <taxon>Phaseoleae</taxon>
        <taxon>Cajanus</taxon>
    </lineage>
</organism>
<dbReference type="EMBL" id="CM003609">
    <property type="protein sequence ID" value="KYP64056.1"/>
    <property type="molecule type" value="Genomic_DNA"/>
</dbReference>
<name>A0A151TAK8_CAJCA</name>
<dbReference type="PANTHER" id="PTHR33067:SF35">
    <property type="entry name" value="ASPARTIC PEPTIDASE DDI1-TYPE DOMAIN-CONTAINING PROTEIN"/>
    <property type="match status" value="1"/>
</dbReference>
<accession>A0A151TAK8</accession>
<dbReference type="Proteomes" id="UP000075243">
    <property type="component" value="Chromosome 7"/>
</dbReference>
<evidence type="ECO:0000313" key="1">
    <source>
        <dbReference type="EMBL" id="KYP64056.1"/>
    </source>
</evidence>
<reference evidence="1 2" key="1">
    <citation type="journal article" date="2012" name="Nat. Biotechnol.">
        <title>Draft genome sequence of pigeonpea (Cajanus cajan), an orphan legume crop of resource-poor farmers.</title>
        <authorList>
            <person name="Varshney R.K."/>
            <person name="Chen W."/>
            <person name="Li Y."/>
            <person name="Bharti A.K."/>
            <person name="Saxena R.K."/>
            <person name="Schlueter J.A."/>
            <person name="Donoghue M.T."/>
            <person name="Azam S."/>
            <person name="Fan G."/>
            <person name="Whaley A.M."/>
            <person name="Farmer A.D."/>
            <person name="Sheridan J."/>
            <person name="Iwata A."/>
            <person name="Tuteja R."/>
            <person name="Penmetsa R.V."/>
            <person name="Wu W."/>
            <person name="Upadhyaya H.D."/>
            <person name="Yang S.P."/>
            <person name="Shah T."/>
            <person name="Saxena K.B."/>
            <person name="Michael T."/>
            <person name="McCombie W.R."/>
            <person name="Yang B."/>
            <person name="Zhang G."/>
            <person name="Yang H."/>
            <person name="Wang J."/>
            <person name="Spillane C."/>
            <person name="Cook D.R."/>
            <person name="May G.D."/>
            <person name="Xu X."/>
            <person name="Jackson S.A."/>
        </authorList>
    </citation>
    <scope>NUCLEOTIDE SEQUENCE [LARGE SCALE GENOMIC DNA]</scope>
    <source>
        <strain evidence="2">cv. Asha</strain>
    </source>
</reference>